<dbReference type="Pfam" id="PF13621">
    <property type="entry name" value="Cupin_8"/>
    <property type="match status" value="1"/>
</dbReference>
<comment type="caution">
    <text evidence="3">The sequence shown here is derived from an EMBL/GenBank/DDBJ whole genome shotgun (WGS) entry which is preliminary data.</text>
</comment>
<feature type="domain" description="Cupin-like" evidence="2">
    <location>
        <begin position="60"/>
        <end position="258"/>
    </location>
</feature>
<dbReference type="InterPro" id="IPR041667">
    <property type="entry name" value="Cupin_8"/>
</dbReference>
<sequence>MGVATYRRRLCTPGRLQGLACWALLGQLRVRARHGHLLAPNIDSQFAGSCQRVDGSSLTPEEFVEQFVTQSRPVVFTGLGKGKTTWVNLTLTALVQRLGNAFPVKVAKLFRGGRLNKLVKTVDLASRKRLTSLGGFARALGKQAPPHLYLNQADLLVAPGGRNNAAALASAHAFLRELNASGLAGPAQIGRAGFNLTGANVWATAGAAVAGLHYDMADNMLSVLAGEKEVLLFRPAEVTCLHYEHVTDATLGGEPPGQSEPQPTKPQASARPLEDHLRPDSRYQVQILRARQRRHLHRPCR</sequence>
<evidence type="ECO:0000259" key="2">
    <source>
        <dbReference type="Pfam" id="PF13621"/>
    </source>
</evidence>
<protein>
    <recommendedName>
        <fullName evidence="2">Cupin-like domain-containing protein</fullName>
    </recommendedName>
</protein>
<dbReference type="Proteomes" id="UP000626109">
    <property type="component" value="Unassembled WGS sequence"/>
</dbReference>
<dbReference type="Gene3D" id="2.60.120.650">
    <property type="entry name" value="Cupin"/>
    <property type="match status" value="1"/>
</dbReference>
<dbReference type="PANTHER" id="PTHR12461:SF105">
    <property type="entry name" value="HYPOXIA-INDUCIBLE FACTOR 1-ALPHA INHIBITOR"/>
    <property type="match status" value="1"/>
</dbReference>
<name>A0A813J039_POLGL</name>
<dbReference type="SUPFAM" id="SSF51197">
    <property type="entry name" value="Clavaminate synthase-like"/>
    <property type="match status" value="1"/>
</dbReference>
<evidence type="ECO:0000313" key="4">
    <source>
        <dbReference type="Proteomes" id="UP000626109"/>
    </source>
</evidence>
<feature type="compositionally biased region" description="Low complexity" evidence="1">
    <location>
        <begin position="252"/>
        <end position="262"/>
    </location>
</feature>
<proteinExistence type="predicted"/>
<dbReference type="PANTHER" id="PTHR12461">
    <property type="entry name" value="HYPOXIA-INDUCIBLE FACTOR 1 ALPHA INHIBITOR-RELATED"/>
    <property type="match status" value="1"/>
</dbReference>
<evidence type="ECO:0000256" key="1">
    <source>
        <dbReference type="SAM" id="MobiDB-lite"/>
    </source>
</evidence>
<evidence type="ECO:0000313" key="3">
    <source>
        <dbReference type="EMBL" id="CAE8658505.1"/>
    </source>
</evidence>
<organism evidence="3 4">
    <name type="scientific">Polarella glacialis</name>
    <name type="common">Dinoflagellate</name>
    <dbReference type="NCBI Taxonomy" id="89957"/>
    <lineage>
        <taxon>Eukaryota</taxon>
        <taxon>Sar</taxon>
        <taxon>Alveolata</taxon>
        <taxon>Dinophyceae</taxon>
        <taxon>Suessiales</taxon>
        <taxon>Suessiaceae</taxon>
        <taxon>Polarella</taxon>
    </lineage>
</organism>
<dbReference type="EMBL" id="CAJNNW010016082">
    <property type="protein sequence ID" value="CAE8658505.1"/>
    <property type="molecule type" value="Genomic_DNA"/>
</dbReference>
<dbReference type="AlphaFoldDB" id="A0A813J039"/>
<gene>
    <name evidence="3" type="ORF">PGLA2088_LOCUS13438</name>
</gene>
<accession>A0A813J039</accession>
<feature type="region of interest" description="Disordered" evidence="1">
    <location>
        <begin position="249"/>
        <end position="280"/>
    </location>
</feature>
<reference evidence="3" key="1">
    <citation type="submission" date="2021-02" db="EMBL/GenBank/DDBJ databases">
        <authorList>
            <person name="Dougan E. K."/>
            <person name="Rhodes N."/>
            <person name="Thang M."/>
            <person name="Chan C."/>
        </authorList>
    </citation>
    <scope>NUCLEOTIDE SEQUENCE</scope>
</reference>